<feature type="region of interest" description="Disordered" evidence="1">
    <location>
        <begin position="1"/>
        <end position="22"/>
    </location>
</feature>
<evidence type="ECO:0000313" key="3">
    <source>
        <dbReference type="Proteomes" id="UP000825935"/>
    </source>
</evidence>
<evidence type="ECO:0000256" key="1">
    <source>
        <dbReference type="SAM" id="MobiDB-lite"/>
    </source>
</evidence>
<accession>A0A8T2UV78</accession>
<keyword evidence="3" id="KW-1185">Reference proteome</keyword>
<sequence length="164" mass="19308">MTLDTNNNDIRHQHESPHDLNQKHIQELQEKLLICERRERDQEAAIAYLMSKQRENEEWIKDLSSLAHKSWLNFSSLSTKMEALQDHIFFEFCRPLHVTKNKKWYAAKTRKCFNNPRNGSQYTDCVSRKPPCTRSPKLKKTKGVMQNETGCTALLRQTGNFHGY</sequence>
<dbReference type="Proteomes" id="UP000825935">
    <property type="component" value="Chromosome 5"/>
</dbReference>
<protein>
    <submittedName>
        <fullName evidence="2">Uncharacterized protein</fullName>
    </submittedName>
</protein>
<feature type="compositionally biased region" description="Basic and acidic residues" evidence="1">
    <location>
        <begin position="9"/>
        <end position="22"/>
    </location>
</feature>
<evidence type="ECO:0000313" key="2">
    <source>
        <dbReference type="EMBL" id="KAH7437653.1"/>
    </source>
</evidence>
<proteinExistence type="predicted"/>
<name>A0A8T2UV78_CERRI</name>
<dbReference type="EMBL" id="CM035410">
    <property type="protein sequence ID" value="KAH7437653.1"/>
    <property type="molecule type" value="Genomic_DNA"/>
</dbReference>
<dbReference type="AlphaFoldDB" id="A0A8T2UV78"/>
<gene>
    <name evidence="2" type="ORF">KP509_05G083000</name>
</gene>
<organism evidence="2 3">
    <name type="scientific">Ceratopteris richardii</name>
    <name type="common">Triangle waterfern</name>
    <dbReference type="NCBI Taxonomy" id="49495"/>
    <lineage>
        <taxon>Eukaryota</taxon>
        <taxon>Viridiplantae</taxon>
        <taxon>Streptophyta</taxon>
        <taxon>Embryophyta</taxon>
        <taxon>Tracheophyta</taxon>
        <taxon>Polypodiopsida</taxon>
        <taxon>Polypodiidae</taxon>
        <taxon>Polypodiales</taxon>
        <taxon>Pteridineae</taxon>
        <taxon>Pteridaceae</taxon>
        <taxon>Parkerioideae</taxon>
        <taxon>Ceratopteris</taxon>
    </lineage>
</organism>
<reference evidence="2" key="1">
    <citation type="submission" date="2021-08" db="EMBL/GenBank/DDBJ databases">
        <title>WGS assembly of Ceratopteris richardii.</title>
        <authorList>
            <person name="Marchant D.B."/>
            <person name="Chen G."/>
            <person name="Jenkins J."/>
            <person name="Shu S."/>
            <person name="Leebens-Mack J."/>
            <person name="Grimwood J."/>
            <person name="Schmutz J."/>
            <person name="Soltis P."/>
            <person name="Soltis D."/>
            <person name="Chen Z.-H."/>
        </authorList>
    </citation>
    <scope>NUCLEOTIDE SEQUENCE</scope>
    <source>
        <strain evidence="2">Whitten #5841</strain>
        <tissue evidence="2">Leaf</tissue>
    </source>
</reference>
<comment type="caution">
    <text evidence="2">The sequence shown here is derived from an EMBL/GenBank/DDBJ whole genome shotgun (WGS) entry which is preliminary data.</text>
</comment>